<feature type="compositionally biased region" description="Basic residues" evidence="1">
    <location>
        <begin position="344"/>
        <end position="358"/>
    </location>
</feature>
<dbReference type="AlphaFoldDB" id="A0AAD6J5U0"/>
<gene>
    <name evidence="2" type="ORF">Dda_3463</name>
</gene>
<proteinExistence type="predicted"/>
<evidence type="ECO:0000313" key="3">
    <source>
        <dbReference type="Proteomes" id="UP001221413"/>
    </source>
</evidence>
<accession>A0AAD6J5U0</accession>
<dbReference type="Proteomes" id="UP001221413">
    <property type="component" value="Unassembled WGS sequence"/>
</dbReference>
<evidence type="ECO:0000256" key="1">
    <source>
        <dbReference type="SAM" id="MobiDB-lite"/>
    </source>
</evidence>
<protein>
    <submittedName>
        <fullName evidence="2">Uncharacterized protein</fullName>
    </submittedName>
</protein>
<organism evidence="2 3">
    <name type="scientific">Drechslerella dactyloides</name>
    <name type="common">Nematode-trapping fungus</name>
    <name type="synonym">Arthrobotrys dactyloides</name>
    <dbReference type="NCBI Taxonomy" id="74499"/>
    <lineage>
        <taxon>Eukaryota</taxon>
        <taxon>Fungi</taxon>
        <taxon>Dikarya</taxon>
        <taxon>Ascomycota</taxon>
        <taxon>Pezizomycotina</taxon>
        <taxon>Orbiliomycetes</taxon>
        <taxon>Orbiliales</taxon>
        <taxon>Orbiliaceae</taxon>
        <taxon>Drechslerella</taxon>
    </lineage>
</organism>
<comment type="caution">
    <text evidence="2">The sequence shown here is derived from an EMBL/GenBank/DDBJ whole genome shotgun (WGS) entry which is preliminary data.</text>
</comment>
<name>A0AAD6J5U0_DREDA</name>
<sequence>MAYQTAAGPASAGFGAETIFMTANQILRKDNLAAAHGIGPRLEPGEREELKRLSKNRSANQSLKHIAFAECRHFLTALEDVLKYVHDETSYTLATYILCQTLFVYFYDTVYEHLAQTPRLIKRPDGNRCGLLAIDEHHLKYLYNVLSEEGLKLNSLIDEVILYQFKLTVPFFTADLIQALKLAGTGNPVPRIAYAKQKIVRLLQHICETNNVWGARFQKLFWTYDDAFGEICEGREKILFQLRKMTIPQHHRLLAERKEEVAQRRTKEYEQNPDKVNNELTEEFKIRDELPDWNPDWDIPVCLAEVLKGRKRVFHRISKELCERSDVLTRREIREVKWMFRKNHRNRQRGSQPRRRKSPYMLGGEMPAGNTHHHGGFKENADPSGGPTMTPEVALLAKSIEDMVLMEEEQNATRRAQAEANQAQPGRLRKYLNKFISSTN</sequence>
<feature type="region of interest" description="Disordered" evidence="1">
    <location>
        <begin position="344"/>
        <end position="389"/>
    </location>
</feature>
<reference evidence="2" key="1">
    <citation type="submission" date="2023-01" db="EMBL/GenBank/DDBJ databases">
        <title>The chitinases involved in constricting ring structure development in the nematode-trapping fungus Drechslerella dactyloides.</title>
        <authorList>
            <person name="Wang R."/>
            <person name="Zhang L."/>
            <person name="Tang P."/>
            <person name="Li S."/>
            <person name="Liang L."/>
        </authorList>
    </citation>
    <scope>NUCLEOTIDE SEQUENCE</scope>
    <source>
        <strain evidence="2">YMF1.00031</strain>
    </source>
</reference>
<dbReference type="EMBL" id="JAQGDS010000003">
    <property type="protein sequence ID" value="KAJ6262651.1"/>
    <property type="molecule type" value="Genomic_DNA"/>
</dbReference>
<keyword evidence="3" id="KW-1185">Reference proteome</keyword>
<evidence type="ECO:0000313" key="2">
    <source>
        <dbReference type="EMBL" id="KAJ6262651.1"/>
    </source>
</evidence>